<evidence type="ECO:0000259" key="1">
    <source>
        <dbReference type="Pfam" id="PF04112"/>
    </source>
</evidence>
<dbReference type="InterPro" id="IPR007244">
    <property type="entry name" value="Naa35_N"/>
</dbReference>
<dbReference type="PANTHER" id="PTHR21373">
    <property type="entry name" value="GLUCOSE REPRESSIBLE PROTEIN MAK10"/>
    <property type="match status" value="1"/>
</dbReference>
<name>A0ABR3PV08_9TREE</name>
<gene>
    <name evidence="2" type="primary">MAK10</name>
    <name evidence="2" type="ORF">Q8F55_007979</name>
</gene>
<dbReference type="EMBL" id="JBBXJM010000006">
    <property type="protein sequence ID" value="KAL1406283.1"/>
    <property type="molecule type" value="Genomic_DNA"/>
</dbReference>
<dbReference type="RefSeq" id="XP_069206227.1">
    <property type="nucleotide sequence ID" value="XM_069356386.1"/>
</dbReference>
<evidence type="ECO:0000313" key="2">
    <source>
        <dbReference type="EMBL" id="KAL1406283.1"/>
    </source>
</evidence>
<feature type="domain" description="NAA35-like N-terminal" evidence="1">
    <location>
        <begin position="17"/>
        <end position="171"/>
    </location>
</feature>
<keyword evidence="3" id="KW-1185">Reference proteome</keyword>
<organism evidence="2 3">
    <name type="scientific">Vanrija albida</name>
    <dbReference type="NCBI Taxonomy" id="181172"/>
    <lineage>
        <taxon>Eukaryota</taxon>
        <taxon>Fungi</taxon>
        <taxon>Dikarya</taxon>
        <taxon>Basidiomycota</taxon>
        <taxon>Agaricomycotina</taxon>
        <taxon>Tremellomycetes</taxon>
        <taxon>Trichosporonales</taxon>
        <taxon>Trichosporonaceae</taxon>
        <taxon>Vanrija</taxon>
    </lineage>
</organism>
<dbReference type="Pfam" id="PF04112">
    <property type="entry name" value="Mak10"/>
    <property type="match status" value="1"/>
</dbReference>
<accession>A0ABR3PV08</accession>
<sequence>MPDIKEWLRDTASTLAPGEVIKPESLSFLDAMNALEMMDPAMDWGVDISPRGAFDPAALLTPQQLCWTMDEMSARELAWHRGGTLAQTVYTSLHYHNTLLIAPRVERSHEAYPQLEACTAALRAWVLGYAKSVEVAYHALLDANGAARDGEDVWLDAYGIPIETTETADEVATYLENETAWLASDAQRAVDPWWANVLLRLRFRAQWLDALRHRPSRLDLDGLRLSTDAVPAAFDTVTPFLRQNMPLPTVTPPGHEETWRAFIGAADDLVRMVQMSGSALDELEEALVGVQLRPMLPIVRAIYKTELCEMPSRARLVDEWLMNATALPPAILQRVDTLITGPNDRRSFALWRDIISGTLVQTLQVPLMNLARQRRAYMHLSRGWTDQAAAATRLVHYDTMERLVPALHGRALDCELHASLLAFDLGLVADDEQRAAWWWVLAVTRARASLGLVATWEARWAQAWGAVAAALLLLYTAVPLAASDATPKPHFILRHKIALRARAAYLRPSADEWERTRRGLDATVAKDDAAALDLALSWLDAATAHFRALGSDTHVPVGAALLDVGNLVRAVTAGGELAWERRLARVPRLVAAQPAQPL</sequence>
<proteinExistence type="predicted"/>
<reference evidence="2 3" key="1">
    <citation type="submission" date="2023-08" db="EMBL/GenBank/DDBJ databases">
        <title>Annotated Genome Sequence of Vanrija albida AlHP1.</title>
        <authorList>
            <person name="Herzog R."/>
        </authorList>
    </citation>
    <scope>NUCLEOTIDE SEQUENCE [LARGE SCALE GENOMIC DNA]</scope>
    <source>
        <strain evidence="2 3">AlHP1</strain>
    </source>
</reference>
<dbReference type="PANTHER" id="PTHR21373:SF0">
    <property type="entry name" value="N-ALPHA-ACETYLTRANSFERASE 35, NATC AUXILIARY SUBUNIT"/>
    <property type="match status" value="1"/>
</dbReference>
<evidence type="ECO:0000313" key="3">
    <source>
        <dbReference type="Proteomes" id="UP001565368"/>
    </source>
</evidence>
<dbReference type="Proteomes" id="UP001565368">
    <property type="component" value="Unassembled WGS sequence"/>
</dbReference>
<dbReference type="GeneID" id="95989022"/>
<dbReference type="InterPro" id="IPR057983">
    <property type="entry name" value="NAA35-like_N"/>
</dbReference>
<comment type="caution">
    <text evidence="2">The sequence shown here is derived from an EMBL/GenBank/DDBJ whole genome shotgun (WGS) entry which is preliminary data.</text>
</comment>
<protein>
    <submittedName>
        <fullName evidence="2">N-alpha-acetyltransferase, non-catalitic subunit</fullName>
    </submittedName>
</protein>